<comment type="caution">
    <text evidence="6">The sequence shown here is derived from an EMBL/GenBank/DDBJ whole genome shotgun (WGS) entry which is preliminary data.</text>
</comment>
<evidence type="ECO:0000256" key="1">
    <source>
        <dbReference type="ARBA" id="ARBA00010164"/>
    </source>
</evidence>
<dbReference type="InterPro" id="IPR017508">
    <property type="entry name" value="HipA_N1"/>
</dbReference>
<sequence length="411" mass="44628">MTVTNADLRTVTEGDVYLGHELVARLARDDSDLVSFDYVSDVPLDDRRLRDQSVAWSLLRSAEYPIITNGGAVPAFFAGLLPEGVRLGVVTSSTKTSADDHLTLLLAIGGDTIGNVRVLPSGMTADRPPPMFDPQRDNDFHAVFGRLTGSLRNDPVGMPGVQPKVSAAMVSAPARTPTGHAILKLNPQQYPLLVENEHFFMTMAHACGIRTAATSLLHDVNGRSALLVKRFDRLGDNTIAQEDACQVAGLYPASKYRIKAETAISSLADACALGGGARAVSILELLRIVVFSWLIGNGDLHGKNLSIFNPDGIWQPTPAYDLLTTQPYTGWRDPMALNLYGRANRFDRQHFVEAGERLGVRSRAVARMIDAIVDAARPWSDRCGDIGFDARQTERLAKLLRDRAAGLSPNS</sequence>
<dbReference type="AlphaFoldDB" id="A0A850PNL3"/>
<dbReference type="Pfam" id="PF07804">
    <property type="entry name" value="HipA_C"/>
    <property type="match status" value="1"/>
</dbReference>
<evidence type="ECO:0000313" key="7">
    <source>
        <dbReference type="Proteomes" id="UP000570517"/>
    </source>
</evidence>
<dbReference type="EMBL" id="JABFYL010000023">
    <property type="protein sequence ID" value="NVN50267.1"/>
    <property type="molecule type" value="Genomic_DNA"/>
</dbReference>
<evidence type="ECO:0000259" key="4">
    <source>
        <dbReference type="Pfam" id="PF07804"/>
    </source>
</evidence>
<name>A0A850PNL3_9MYCO</name>
<evidence type="ECO:0000256" key="3">
    <source>
        <dbReference type="ARBA" id="ARBA00022777"/>
    </source>
</evidence>
<keyword evidence="3" id="KW-0418">Kinase</keyword>
<dbReference type="InterPro" id="IPR052028">
    <property type="entry name" value="HipA_Ser/Thr_kinase"/>
</dbReference>
<organism evidence="6 7">
    <name type="scientific">Mycolicibacterium hippocampi</name>
    <dbReference type="NCBI Taxonomy" id="659824"/>
    <lineage>
        <taxon>Bacteria</taxon>
        <taxon>Bacillati</taxon>
        <taxon>Actinomycetota</taxon>
        <taxon>Actinomycetes</taxon>
        <taxon>Mycobacteriales</taxon>
        <taxon>Mycobacteriaceae</taxon>
        <taxon>Mycolicibacterium</taxon>
    </lineage>
</organism>
<dbReference type="RefSeq" id="WP_178358635.1">
    <property type="nucleotide sequence ID" value="NZ_JABFYL010000023.1"/>
</dbReference>
<evidence type="ECO:0008006" key="8">
    <source>
        <dbReference type="Google" id="ProtNLM"/>
    </source>
</evidence>
<evidence type="ECO:0000259" key="5">
    <source>
        <dbReference type="Pfam" id="PF13657"/>
    </source>
</evidence>
<dbReference type="GO" id="GO:0005829">
    <property type="term" value="C:cytosol"/>
    <property type="evidence" value="ECO:0007669"/>
    <property type="project" value="TreeGrafter"/>
</dbReference>
<dbReference type="PANTHER" id="PTHR37419:SF1">
    <property type="entry name" value="SERINE_THREONINE-PROTEIN KINASE TOXIN HIPA"/>
    <property type="match status" value="1"/>
</dbReference>
<keyword evidence="2" id="KW-0808">Transferase</keyword>
<evidence type="ECO:0000313" key="6">
    <source>
        <dbReference type="EMBL" id="NVN50267.1"/>
    </source>
</evidence>
<feature type="domain" description="HipA N-terminal subdomain 1" evidence="5">
    <location>
        <begin position="15"/>
        <end position="118"/>
    </location>
</feature>
<dbReference type="NCBIfam" id="TIGR03071">
    <property type="entry name" value="couple_hipA"/>
    <property type="match status" value="1"/>
</dbReference>
<gene>
    <name evidence="6" type="ORF">HLY00_1434</name>
</gene>
<accession>A0A850PNL3</accession>
<keyword evidence="7" id="KW-1185">Reference proteome</keyword>
<feature type="domain" description="HipA-like C-terminal" evidence="4">
    <location>
        <begin position="158"/>
        <end position="376"/>
    </location>
</feature>
<protein>
    <recommendedName>
        <fullName evidence="8">Protein kinase</fullName>
    </recommendedName>
</protein>
<comment type="similarity">
    <text evidence="1">Belongs to the HipA Ser/Thr kinase family.</text>
</comment>
<reference evidence="6 7" key="1">
    <citation type="submission" date="2020-05" db="EMBL/GenBank/DDBJ databases">
        <title>Draft genome sequence of Mycobacterium hippocampi DL, isolated from European seabass, Dicentrarchus labrax, reared in fish farms.</title>
        <authorList>
            <person name="Stathopoulou P."/>
            <person name="Asimakis E."/>
            <person name="Tzokas K."/>
            <person name="Batargias C."/>
            <person name="Tsiamis G."/>
        </authorList>
    </citation>
    <scope>NUCLEOTIDE SEQUENCE [LARGE SCALE GENOMIC DNA]</scope>
    <source>
        <strain evidence="6 7">DL</strain>
    </source>
</reference>
<evidence type="ECO:0000256" key="2">
    <source>
        <dbReference type="ARBA" id="ARBA00022679"/>
    </source>
</evidence>
<dbReference type="PANTHER" id="PTHR37419">
    <property type="entry name" value="SERINE/THREONINE-PROTEIN KINASE TOXIN HIPA"/>
    <property type="match status" value="1"/>
</dbReference>
<dbReference type="Proteomes" id="UP000570517">
    <property type="component" value="Unassembled WGS sequence"/>
</dbReference>
<dbReference type="Pfam" id="PF13657">
    <property type="entry name" value="Couple_hipA"/>
    <property type="match status" value="1"/>
</dbReference>
<dbReference type="GO" id="GO:0004674">
    <property type="term" value="F:protein serine/threonine kinase activity"/>
    <property type="evidence" value="ECO:0007669"/>
    <property type="project" value="TreeGrafter"/>
</dbReference>
<dbReference type="InterPro" id="IPR012893">
    <property type="entry name" value="HipA-like_C"/>
</dbReference>
<proteinExistence type="inferred from homology"/>